<feature type="transmembrane region" description="Helical" evidence="1">
    <location>
        <begin position="24"/>
        <end position="44"/>
    </location>
</feature>
<keyword evidence="1" id="KW-0812">Transmembrane</keyword>
<dbReference type="RefSeq" id="WP_158496922.1">
    <property type="nucleotide sequence ID" value="NZ_JACHNA010000001.1"/>
</dbReference>
<feature type="transmembrane region" description="Helical" evidence="1">
    <location>
        <begin position="56"/>
        <end position="78"/>
    </location>
</feature>
<proteinExistence type="predicted"/>
<name>A0A7W7GQ66_9MICC</name>
<evidence type="ECO:0000256" key="1">
    <source>
        <dbReference type="SAM" id="Phobius"/>
    </source>
</evidence>
<dbReference type="EMBL" id="JACHNA010000001">
    <property type="protein sequence ID" value="MBB4736296.1"/>
    <property type="molecule type" value="Genomic_DNA"/>
</dbReference>
<organism evidence="2 3">
    <name type="scientific">Micrococcus cohnii</name>
    <dbReference type="NCBI Taxonomy" id="993416"/>
    <lineage>
        <taxon>Bacteria</taxon>
        <taxon>Bacillati</taxon>
        <taxon>Actinomycetota</taxon>
        <taxon>Actinomycetes</taxon>
        <taxon>Micrococcales</taxon>
        <taxon>Micrococcaceae</taxon>
        <taxon>Micrococcus</taxon>
    </lineage>
</organism>
<dbReference type="Proteomes" id="UP000540191">
    <property type="component" value="Unassembled WGS sequence"/>
</dbReference>
<keyword evidence="1" id="KW-0472">Membrane</keyword>
<gene>
    <name evidence="2" type="ORF">HDA30_001804</name>
</gene>
<protein>
    <submittedName>
        <fullName evidence="2">Uncharacterized protein</fullName>
    </submittedName>
</protein>
<accession>A0A7W7GQ66</accession>
<evidence type="ECO:0000313" key="2">
    <source>
        <dbReference type="EMBL" id="MBB4736296.1"/>
    </source>
</evidence>
<sequence>MSEMEYVDPEAVELPLHVRARSEVWLPAFVVAVVLWVLSVMIMLKLPPGLFEEPTAMLMLYRYLTMLGFVPLSLYVVYTWMAWRRPRHLTVDEEGVRTHSWSVRWDEVDSVWLNPTGGGAPDKKTQVGFMVHKKAWTPELRRGNRWDSGEPFELGGLLPKDGTIQTQFGMEPPIESLMPLFEHLRAKAHGEPSRWHGPVGPA</sequence>
<comment type="caution">
    <text evidence="2">The sequence shown here is derived from an EMBL/GenBank/DDBJ whole genome shotgun (WGS) entry which is preliminary data.</text>
</comment>
<reference evidence="2 3" key="1">
    <citation type="submission" date="2020-08" db="EMBL/GenBank/DDBJ databases">
        <title>Sequencing the genomes of 1000 actinobacteria strains.</title>
        <authorList>
            <person name="Klenk H.-P."/>
        </authorList>
    </citation>
    <scope>NUCLEOTIDE SEQUENCE [LARGE SCALE GENOMIC DNA]</scope>
    <source>
        <strain evidence="2 3">DSM 23974</strain>
    </source>
</reference>
<evidence type="ECO:0000313" key="3">
    <source>
        <dbReference type="Proteomes" id="UP000540191"/>
    </source>
</evidence>
<keyword evidence="3" id="KW-1185">Reference proteome</keyword>
<keyword evidence="1" id="KW-1133">Transmembrane helix</keyword>
<dbReference type="AlphaFoldDB" id="A0A7W7GQ66"/>